<keyword evidence="3" id="KW-1185">Reference proteome</keyword>
<reference evidence="2" key="1">
    <citation type="submission" date="2021-04" db="EMBL/GenBank/DDBJ databases">
        <authorList>
            <consortium name="Molecular Ecology Group"/>
        </authorList>
    </citation>
    <scope>NUCLEOTIDE SEQUENCE</scope>
</reference>
<dbReference type="InterPro" id="IPR001680">
    <property type="entry name" value="WD40_rpt"/>
</dbReference>
<proteinExistence type="predicted"/>
<dbReference type="InterPro" id="IPR015943">
    <property type="entry name" value="WD40/YVTN_repeat-like_dom_sf"/>
</dbReference>
<dbReference type="EMBL" id="CAJHNH020007846">
    <property type="protein sequence ID" value="CAG5135032.1"/>
    <property type="molecule type" value="Genomic_DNA"/>
</dbReference>
<accession>A0A8S4A409</accession>
<dbReference type="InterPro" id="IPR036322">
    <property type="entry name" value="WD40_repeat_dom_sf"/>
</dbReference>
<evidence type="ECO:0000313" key="3">
    <source>
        <dbReference type="Proteomes" id="UP000678393"/>
    </source>
</evidence>
<gene>
    <name evidence="2" type="ORF">CUNI_LOCUS20590</name>
</gene>
<feature type="non-terminal residue" evidence="2">
    <location>
        <position position="1"/>
    </location>
</feature>
<dbReference type="GO" id="GO:0043291">
    <property type="term" value="C:RAVE complex"/>
    <property type="evidence" value="ECO:0007669"/>
    <property type="project" value="TreeGrafter"/>
</dbReference>
<dbReference type="SMART" id="SM00320">
    <property type="entry name" value="WD40"/>
    <property type="match status" value="4"/>
</dbReference>
<comment type="caution">
    <text evidence="2">The sequence shown here is derived from an EMBL/GenBank/DDBJ whole genome shotgun (WGS) entry which is preliminary data.</text>
</comment>
<dbReference type="SUPFAM" id="SSF50978">
    <property type="entry name" value="WD40 repeat-like"/>
    <property type="match status" value="1"/>
</dbReference>
<dbReference type="PANTHER" id="PTHR13950:SF9">
    <property type="entry name" value="RABCONNECTIN-3A"/>
    <property type="match status" value="1"/>
</dbReference>
<dbReference type="Gene3D" id="2.130.10.10">
    <property type="entry name" value="YVTN repeat-like/Quinoprotein amine dehydrogenase"/>
    <property type="match status" value="1"/>
</dbReference>
<sequence>MNRHQILTGACNGGDCYALGSVEGINFVAYASGSDIVILASNFERVVTIPGVLRGNIKVSCVDCSTDTGKIAASFGRKIHIFEPTPSNTRSSHKLDYRWFPTAELDADCFVRCLSWNVEGSRLLTGGEVIQIWEFVVNAPFVPSVPPKVQFHLGAAGIGEDDDPATHRLVQAIADPDYLIDHHSETDPGQWECVWKVKPASPVTHLKFSPDSFVFASLGQNERLVKIWYEDQKVSQGLMRHDSVLSPKKNSIHYSFVYISHPRAVTGFEWRQTSKYMPRGSVANMLVTCCEDNVCRIFVETILPDAGLLDLEQFDPAAASSESKYHTQRHKKRFVQRIKTIRQAIHKRRKHPKSGADHLMNGESMQNSTSVHDFHKFAIQHNGVSPVLHFHLACSINPDTDIPLLPIIGNKEDVESNFRLHWLNNKDLEFTIEAEKLLQELHNRLVADEGVLLQQSSTPNQALSDDENDNMDGDDDDNDNDNDKDNE</sequence>
<protein>
    <submittedName>
        <fullName evidence="2">Uncharacterized protein</fullName>
    </submittedName>
</protein>
<dbReference type="InterPro" id="IPR052208">
    <property type="entry name" value="DmX-like/RAVE_component"/>
</dbReference>
<dbReference type="AlphaFoldDB" id="A0A8S4A409"/>
<dbReference type="GO" id="GO:0007035">
    <property type="term" value="P:vacuolar acidification"/>
    <property type="evidence" value="ECO:0007669"/>
    <property type="project" value="TreeGrafter"/>
</dbReference>
<organism evidence="2 3">
    <name type="scientific">Candidula unifasciata</name>
    <dbReference type="NCBI Taxonomy" id="100452"/>
    <lineage>
        <taxon>Eukaryota</taxon>
        <taxon>Metazoa</taxon>
        <taxon>Spiralia</taxon>
        <taxon>Lophotrochozoa</taxon>
        <taxon>Mollusca</taxon>
        <taxon>Gastropoda</taxon>
        <taxon>Heterobranchia</taxon>
        <taxon>Euthyneura</taxon>
        <taxon>Panpulmonata</taxon>
        <taxon>Eupulmonata</taxon>
        <taxon>Stylommatophora</taxon>
        <taxon>Helicina</taxon>
        <taxon>Helicoidea</taxon>
        <taxon>Geomitridae</taxon>
        <taxon>Candidula</taxon>
    </lineage>
</organism>
<name>A0A8S4A409_9EUPU</name>
<evidence type="ECO:0000256" key="1">
    <source>
        <dbReference type="SAM" id="MobiDB-lite"/>
    </source>
</evidence>
<dbReference type="OrthoDB" id="342131at2759"/>
<dbReference type="PANTHER" id="PTHR13950">
    <property type="entry name" value="RABCONNECTIN-RELATED"/>
    <property type="match status" value="1"/>
</dbReference>
<feature type="region of interest" description="Disordered" evidence="1">
    <location>
        <begin position="455"/>
        <end position="487"/>
    </location>
</feature>
<dbReference type="Proteomes" id="UP000678393">
    <property type="component" value="Unassembled WGS sequence"/>
</dbReference>
<evidence type="ECO:0000313" key="2">
    <source>
        <dbReference type="EMBL" id="CAG5135032.1"/>
    </source>
</evidence>
<feature type="compositionally biased region" description="Acidic residues" evidence="1">
    <location>
        <begin position="464"/>
        <end position="480"/>
    </location>
</feature>